<dbReference type="Pfam" id="PF00176">
    <property type="entry name" value="SNF2-rel_dom"/>
    <property type="match status" value="1"/>
</dbReference>
<keyword evidence="8" id="KW-1185">Reference proteome</keyword>
<dbReference type="GO" id="GO:0005737">
    <property type="term" value="C:cytoplasm"/>
    <property type="evidence" value="ECO:0007669"/>
    <property type="project" value="TreeGrafter"/>
</dbReference>
<dbReference type="AlphaFoldDB" id="A0A7C8IE64"/>
<dbReference type="InterPro" id="IPR027417">
    <property type="entry name" value="P-loop_NTPase"/>
</dbReference>
<dbReference type="PANTHER" id="PTHR45626:SF16">
    <property type="entry name" value="ATP-DEPENDENT HELICASE ULS1"/>
    <property type="match status" value="1"/>
</dbReference>
<feature type="domain" description="Helicase ATP-binding" evidence="5">
    <location>
        <begin position="386"/>
        <end position="575"/>
    </location>
</feature>
<dbReference type="GO" id="GO:0000724">
    <property type="term" value="P:double-strand break repair via homologous recombination"/>
    <property type="evidence" value="ECO:0007669"/>
    <property type="project" value="TreeGrafter"/>
</dbReference>
<reference evidence="7 8" key="1">
    <citation type="submission" date="2020-01" db="EMBL/GenBank/DDBJ databases">
        <authorList>
            <consortium name="DOE Joint Genome Institute"/>
            <person name="Haridas S."/>
            <person name="Albert R."/>
            <person name="Binder M."/>
            <person name="Bloem J."/>
            <person name="Labutti K."/>
            <person name="Salamov A."/>
            <person name="Andreopoulos B."/>
            <person name="Baker S.E."/>
            <person name="Barry K."/>
            <person name="Bills G."/>
            <person name="Bluhm B.H."/>
            <person name="Cannon C."/>
            <person name="Castanera R."/>
            <person name="Culley D.E."/>
            <person name="Daum C."/>
            <person name="Ezra D."/>
            <person name="Gonzalez J.B."/>
            <person name="Henrissat B."/>
            <person name="Kuo A."/>
            <person name="Liang C."/>
            <person name="Lipzen A."/>
            <person name="Lutzoni F."/>
            <person name="Magnuson J."/>
            <person name="Mondo S."/>
            <person name="Nolan M."/>
            <person name="Ohm R."/>
            <person name="Pangilinan J."/>
            <person name="Park H.-J.H."/>
            <person name="Ramirez L."/>
            <person name="Alfaro M."/>
            <person name="Sun H."/>
            <person name="Tritt A."/>
            <person name="Yoshinaga Y."/>
            <person name="Zwiers L.-H.L."/>
            <person name="Turgeon B.G."/>
            <person name="Goodwin S.B."/>
            <person name="Spatafora J.W."/>
            <person name="Crous P.W."/>
            <person name="Grigoriev I.V."/>
        </authorList>
    </citation>
    <scope>NUCLEOTIDE SEQUENCE [LARGE SCALE GENOMIC DNA]</scope>
    <source>
        <strain evidence="7 8">CBS 611.86</strain>
    </source>
</reference>
<evidence type="ECO:0000313" key="7">
    <source>
        <dbReference type="EMBL" id="KAF2870907.1"/>
    </source>
</evidence>
<feature type="compositionally biased region" description="Basic and acidic residues" evidence="4">
    <location>
        <begin position="28"/>
        <end position="37"/>
    </location>
</feature>
<dbReference type="InterPro" id="IPR049730">
    <property type="entry name" value="SNF2/RAD54-like_C"/>
</dbReference>
<dbReference type="InterPro" id="IPR050628">
    <property type="entry name" value="SNF2_RAD54_helicase_TF"/>
</dbReference>
<dbReference type="InterPro" id="IPR001650">
    <property type="entry name" value="Helicase_C-like"/>
</dbReference>
<keyword evidence="7" id="KW-0347">Helicase</keyword>
<feature type="region of interest" description="Disordered" evidence="4">
    <location>
        <begin position="1"/>
        <end position="101"/>
    </location>
</feature>
<dbReference type="GO" id="GO:0005524">
    <property type="term" value="F:ATP binding"/>
    <property type="evidence" value="ECO:0007669"/>
    <property type="project" value="UniProtKB-KW"/>
</dbReference>
<dbReference type="PROSITE" id="PS51192">
    <property type="entry name" value="HELICASE_ATP_BIND_1"/>
    <property type="match status" value="1"/>
</dbReference>
<dbReference type="GO" id="GO:0005634">
    <property type="term" value="C:nucleus"/>
    <property type="evidence" value="ECO:0007669"/>
    <property type="project" value="TreeGrafter"/>
</dbReference>
<dbReference type="EMBL" id="JAADJZ010000013">
    <property type="protein sequence ID" value="KAF2870907.1"/>
    <property type="molecule type" value="Genomic_DNA"/>
</dbReference>
<sequence>MSKRPASEGEADRGREDPIFPGQVSLVERLHNVHERTASPAKRIKTEAEGARQLPPSAIGSSGALDLQSNNNRATSSTNNQPTSTPAATHGAIDLTMDDDDEPQVMQDNGMQIICIGRVKQAYIQSHTVPNPDPKKYRGNHGSQGRIKVSFRRGGVQRDTQIILVVDPTGKEFGRVDLKTAQGLAPLMDAARTSGLMWLAWTEQRRKQPNEAGPGTPLNTLIGLTLQLYCPRKVARDVGRFLKVKAIDLVNPVLDLQRHDYFNPHTMDSFQASEAGASTFDAIPPHGRPTVFNNYVLRSIEEIRFDVQNMFDTYINTSNLPERTQNPIIGTQLMEHQQQALHFMWDREQDWSGAENDSRKDSLFQPKHPAHGPKFYVNVITGEKVNVKPGNARGGILADEMGLGKTLSVLSLIADAESLECAKEFSRKSHRIYNPVRISTVTNSRATLLICPLSTMINWKQQVEEHFPASARLKWTMYHGANRKSLTAEILADHDLVITTYGMIASDYKDKSKPLSYVHWFRIVLDEAHSIRSSHTQQHIAACSLAAQRRWAVTGTPVQNKLDDLGALFKFLRISPFDTTAGFSQYILNPFKNADPEVVPKLQLLVSSLTLRRLKEGVLDLPPRHDIIVRLEFSKDERKLHDWFEKDSERKVNAVTAGEKLGGNSYARILTCIMNLRLICAHGRDLLSDEALKLTDGMTADNPVEVDEDGEPNVAPALTRTQAYEMLELLEQTSTDKCQYCQRNIIHSDSEDVNEDDNSVAGFMTSCYHLVCPSHVKRLRSEWAAIETPDGLITCQFCDSRVRPDVFTINHEDFIAFQDEREALKKDPKMAKKIGSYTGPHTKTKALLHDLGSDREWSVANPDERPIKSVIFSTWTTHLDLIQIALKDQGHTWTRLDGRMSRQARDKALHAFAHDDSVHNILVSIGAGGLGLNLTTANKVYVMEPQFNPAAEAQAVDRVHRLGQTREVTIKRFVMDNSFEEKMLELQRKKKALADLTMSREKGATKEQAAKKRLEDLRCLFK</sequence>
<dbReference type="PROSITE" id="PS51194">
    <property type="entry name" value="HELICASE_CTER"/>
    <property type="match status" value="1"/>
</dbReference>
<dbReference type="CDD" id="cd18793">
    <property type="entry name" value="SF2_C_SNF"/>
    <property type="match status" value="1"/>
</dbReference>
<evidence type="ECO:0000259" key="6">
    <source>
        <dbReference type="PROSITE" id="PS51194"/>
    </source>
</evidence>
<feature type="domain" description="Helicase C-terminal" evidence="6">
    <location>
        <begin position="854"/>
        <end position="1004"/>
    </location>
</feature>
<accession>A0A7C8IE64</accession>
<dbReference type="Pfam" id="PF00271">
    <property type="entry name" value="Helicase_C"/>
    <property type="match status" value="1"/>
</dbReference>
<dbReference type="Gene3D" id="3.40.50.300">
    <property type="entry name" value="P-loop containing nucleotide triphosphate hydrolases"/>
    <property type="match status" value="1"/>
</dbReference>
<feature type="compositionally biased region" description="Low complexity" evidence="4">
    <location>
        <begin position="69"/>
        <end position="86"/>
    </location>
</feature>
<dbReference type="SMART" id="SM00490">
    <property type="entry name" value="HELICc"/>
    <property type="match status" value="1"/>
</dbReference>
<evidence type="ECO:0000259" key="5">
    <source>
        <dbReference type="PROSITE" id="PS51192"/>
    </source>
</evidence>
<keyword evidence="3" id="KW-0067">ATP-binding</keyword>
<keyword evidence="1" id="KW-0547">Nucleotide-binding</keyword>
<dbReference type="InterPro" id="IPR038718">
    <property type="entry name" value="SNF2-like_sf"/>
</dbReference>
<dbReference type="PANTHER" id="PTHR45626">
    <property type="entry name" value="TRANSCRIPTION TERMINATION FACTOR 2-RELATED"/>
    <property type="match status" value="1"/>
</dbReference>
<dbReference type="GO" id="GO:0004386">
    <property type="term" value="F:helicase activity"/>
    <property type="evidence" value="ECO:0007669"/>
    <property type="project" value="UniProtKB-KW"/>
</dbReference>
<dbReference type="Proteomes" id="UP000481861">
    <property type="component" value="Unassembled WGS sequence"/>
</dbReference>
<evidence type="ECO:0000256" key="4">
    <source>
        <dbReference type="SAM" id="MobiDB-lite"/>
    </source>
</evidence>
<evidence type="ECO:0000313" key="8">
    <source>
        <dbReference type="Proteomes" id="UP000481861"/>
    </source>
</evidence>
<dbReference type="OrthoDB" id="448448at2759"/>
<name>A0A7C8IE64_9PLEO</name>
<evidence type="ECO:0000256" key="2">
    <source>
        <dbReference type="ARBA" id="ARBA00022801"/>
    </source>
</evidence>
<dbReference type="CDD" id="cd18008">
    <property type="entry name" value="DEXDc_SHPRH-like"/>
    <property type="match status" value="1"/>
</dbReference>
<dbReference type="SMART" id="SM00487">
    <property type="entry name" value="DEXDc"/>
    <property type="match status" value="1"/>
</dbReference>
<dbReference type="InterPro" id="IPR014001">
    <property type="entry name" value="Helicase_ATP-bd"/>
</dbReference>
<proteinExistence type="predicted"/>
<feature type="compositionally biased region" description="Basic and acidic residues" evidence="4">
    <location>
        <begin position="1"/>
        <end position="18"/>
    </location>
</feature>
<organism evidence="7 8">
    <name type="scientific">Massariosphaeria phaeospora</name>
    <dbReference type="NCBI Taxonomy" id="100035"/>
    <lineage>
        <taxon>Eukaryota</taxon>
        <taxon>Fungi</taxon>
        <taxon>Dikarya</taxon>
        <taxon>Ascomycota</taxon>
        <taxon>Pezizomycotina</taxon>
        <taxon>Dothideomycetes</taxon>
        <taxon>Pleosporomycetidae</taxon>
        <taxon>Pleosporales</taxon>
        <taxon>Pleosporales incertae sedis</taxon>
        <taxon>Massariosphaeria</taxon>
    </lineage>
</organism>
<dbReference type="GO" id="GO:0016787">
    <property type="term" value="F:hydrolase activity"/>
    <property type="evidence" value="ECO:0007669"/>
    <property type="project" value="UniProtKB-KW"/>
</dbReference>
<evidence type="ECO:0000256" key="3">
    <source>
        <dbReference type="ARBA" id="ARBA00022840"/>
    </source>
</evidence>
<dbReference type="SUPFAM" id="SSF52540">
    <property type="entry name" value="P-loop containing nucleoside triphosphate hydrolases"/>
    <property type="match status" value="2"/>
</dbReference>
<protein>
    <submittedName>
        <fullName evidence="7">SNF2 family helicase/ATPase-like protein</fullName>
    </submittedName>
</protein>
<gene>
    <name evidence="7" type="ORF">BDV95DRAFT_71045</name>
</gene>
<dbReference type="InterPro" id="IPR000330">
    <property type="entry name" value="SNF2_N"/>
</dbReference>
<dbReference type="Gene3D" id="3.40.50.10810">
    <property type="entry name" value="Tandem AAA-ATPase domain"/>
    <property type="match status" value="1"/>
</dbReference>
<keyword evidence="2" id="KW-0378">Hydrolase</keyword>
<comment type="caution">
    <text evidence="7">The sequence shown here is derived from an EMBL/GenBank/DDBJ whole genome shotgun (WGS) entry which is preliminary data.</text>
</comment>
<dbReference type="GO" id="GO:0008094">
    <property type="term" value="F:ATP-dependent activity, acting on DNA"/>
    <property type="evidence" value="ECO:0007669"/>
    <property type="project" value="TreeGrafter"/>
</dbReference>
<evidence type="ECO:0000256" key="1">
    <source>
        <dbReference type="ARBA" id="ARBA00022741"/>
    </source>
</evidence>